<gene>
    <name evidence="1" type="ORF">ACFQ2I_16320</name>
</gene>
<protein>
    <submittedName>
        <fullName evidence="1">Uncharacterized protein</fullName>
    </submittedName>
</protein>
<dbReference type="EMBL" id="JBHTJZ010000024">
    <property type="protein sequence ID" value="MFD0960957.1"/>
    <property type="molecule type" value="Genomic_DNA"/>
</dbReference>
<name>A0ABW3HTT9_9BACL</name>
<organism evidence="1 2">
    <name type="scientific">Paenibacillus chungangensis</name>
    <dbReference type="NCBI Taxonomy" id="696535"/>
    <lineage>
        <taxon>Bacteria</taxon>
        <taxon>Bacillati</taxon>
        <taxon>Bacillota</taxon>
        <taxon>Bacilli</taxon>
        <taxon>Bacillales</taxon>
        <taxon>Paenibacillaceae</taxon>
        <taxon>Paenibacillus</taxon>
    </lineage>
</organism>
<sequence length="84" mass="9540">MRAMEPENKEASRQEKVKMKVVKLNGRLQRDGRIQSSVYDELRAPYLSIIQAEKDGYDYENGTSRYIAGSGGEDAASSIWLQRV</sequence>
<dbReference type="RefSeq" id="WP_377565963.1">
    <property type="nucleotide sequence ID" value="NZ_JBHTJZ010000024.1"/>
</dbReference>
<evidence type="ECO:0000313" key="2">
    <source>
        <dbReference type="Proteomes" id="UP001596989"/>
    </source>
</evidence>
<reference evidence="2" key="1">
    <citation type="journal article" date="2019" name="Int. J. Syst. Evol. Microbiol.">
        <title>The Global Catalogue of Microorganisms (GCM) 10K type strain sequencing project: providing services to taxonomists for standard genome sequencing and annotation.</title>
        <authorList>
            <consortium name="The Broad Institute Genomics Platform"/>
            <consortium name="The Broad Institute Genome Sequencing Center for Infectious Disease"/>
            <person name="Wu L."/>
            <person name="Ma J."/>
        </authorList>
    </citation>
    <scope>NUCLEOTIDE SEQUENCE [LARGE SCALE GENOMIC DNA]</scope>
    <source>
        <strain evidence="2">CCUG 59129</strain>
    </source>
</reference>
<keyword evidence="2" id="KW-1185">Reference proteome</keyword>
<comment type="caution">
    <text evidence="1">The sequence shown here is derived from an EMBL/GenBank/DDBJ whole genome shotgun (WGS) entry which is preliminary data.</text>
</comment>
<accession>A0ABW3HTT9</accession>
<dbReference type="Proteomes" id="UP001596989">
    <property type="component" value="Unassembled WGS sequence"/>
</dbReference>
<proteinExistence type="predicted"/>
<evidence type="ECO:0000313" key="1">
    <source>
        <dbReference type="EMBL" id="MFD0960957.1"/>
    </source>
</evidence>